<dbReference type="AlphaFoldDB" id="A0A4U8VYH3"/>
<dbReference type="Proteomes" id="UP000290439">
    <property type="component" value="Chromosome"/>
</dbReference>
<feature type="domain" description="GST C-terminal" evidence="4">
    <location>
        <begin position="85"/>
        <end position="220"/>
    </location>
</feature>
<dbReference type="SFLD" id="SFLDS00019">
    <property type="entry name" value="Glutathione_Transferase_(cytos"/>
    <property type="match status" value="1"/>
</dbReference>
<evidence type="ECO:0000313" key="5">
    <source>
        <dbReference type="EMBL" id="VFA97775.1"/>
    </source>
</evidence>
<dbReference type="Gene3D" id="1.20.1050.10">
    <property type="match status" value="1"/>
</dbReference>
<name>A0A4U8VYH3_9NOCA</name>
<gene>
    <name evidence="5" type="primary">gstB</name>
    <name evidence="5" type="ORF">NCTC10797_01539</name>
</gene>
<dbReference type="InterPro" id="IPR040079">
    <property type="entry name" value="Glutathione_S-Trfase"/>
</dbReference>
<dbReference type="InterPro" id="IPR010987">
    <property type="entry name" value="Glutathione-S-Trfase_C-like"/>
</dbReference>
<organism evidence="5 6">
    <name type="scientific">Nocardia cyriacigeorgica</name>
    <dbReference type="NCBI Taxonomy" id="135487"/>
    <lineage>
        <taxon>Bacteria</taxon>
        <taxon>Bacillati</taxon>
        <taxon>Actinomycetota</taxon>
        <taxon>Actinomycetes</taxon>
        <taxon>Mycobacteriales</taxon>
        <taxon>Nocardiaceae</taxon>
        <taxon>Nocardia</taxon>
    </lineage>
</organism>
<dbReference type="GO" id="GO:0043295">
    <property type="term" value="F:glutathione binding"/>
    <property type="evidence" value="ECO:0007669"/>
    <property type="project" value="TreeGrafter"/>
</dbReference>
<protein>
    <recommendedName>
        <fullName evidence="1">glutathione transferase</fullName>
        <ecNumber evidence="1">2.5.1.18</ecNumber>
    </recommendedName>
</protein>
<dbReference type="PANTHER" id="PTHR43900">
    <property type="entry name" value="GLUTATHIONE S-TRANSFERASE RHO"/>
    <property type="match status" value="1"/>
</dbReference>
<dbReference type="GO" id="GO:0005737">
    <property type="term" value="C:cytoplasm"/>
    <property type="evidence" value="ECO:0007669"/>
    <property type="project" value="TreeGrafter"/>
</dbReference>
<sequence>MKVYGAATSACTHKVLMVLAEKNHHADLIEVSVLKGQDKSAAHRERQPFGEIPVLDDDGFVLYESRAIIRYLDQRLPGPALTPRDLRSRGLMEQWISIEQSYVSGPVWELVRAGPIYEIIRQSPGAEFLPPPPDQAAIAAARDGLAKAFDVADATLAGQQYLAGPQFSLAEVTWLPYVQYLIASNGWDLIEDRPNLARWWREISSRGTWRRVGHVLERPE</sequence>
<dbReference type="InterPro" id="IPR036249">
    <property type="entry name" value="Thioredoxin-like_sf"/>
</dbReference>
<dbReference type="SUPFAM" id="SSF52833">
    <property type="entry name" value="Thioredoxin-like"/>
    <property type="match status" value="1"/>
</dbReference>
<feature type="domain" description="GST N-terminal" evidence="3">
    <location>
        <begin position="1"/>
        <end position="80"/>
    </location>
</feature>
<dbReference type="SUPFAM" id="SSF47616">
    <property type="entry name" value="GST C-terminal domain-like"/>
    <property type="match status" value="1"/>
</dbReference>
<dbReference type="PROSITE" id="PS50405">
    <property type="entry name" value="GST_CTER"/>
    <property type="match status" value="1"/>
</dbReference>
<dbReference type="FunFam" id="3.40.30.10:FF:000016">
    <property type="entry name" value="Glutathione S-transferase F2"/>
    <property type="match status" value="1"/>
</dbReference>
<dbReference type="PROSITE" id="PS50404">
    <property type="entry name" value="GST_NTER"/>
    <property type="match status" value="1"/>
</dbReference>
<dbReference type="GO" id="GO:0004364">
    <property type="term" value="F:glutathione transferase activity"/>
    <property type="evidence" value="ECO:0007669"/>
    <property type="project" value="UniProtKB-EC"/>
</dbReference>
<dbReference type="InterPro" id="IPR036282">
    <property type="entry name" value="Glutathione-S-Trfase_C_sf"/>
</dbReference>
<dbReference type="Gene3D" id="3.40.30.10">
    <property type="entry name" value="Glutaredoxin"/>
    <property type="match status" value="1"/>
</dbReference>
<dbReference type="GO" id="GO:0006749">
    <property type="term" value="P:glutathione metabolic process"/>
    <property type="evidence" value="ECO:0007669"/>
    <property type="project" value="TreeGrafter"/>
</dbReference>
<evidence type="ECO:0000256" key="1">
    <source>
        <dbReference type="ARBA" id="ARBA00012452"/>
    </source>
</evidence>
<evidence type="ECO:0000259" key="3">
    <source>
        <dbReference type="PROSITE" id="PS50404"/>
    </source>
</evidence>
<evidence type="ECO:0000256" key="2">
    <source>
        <dbReference type="ARBA" id="ARBA00022679"/>
    </source>
</evidence>
<reference evidence="5 6" key="1">
    <citation type="submission" date="2019-02" db="EMBL/GenBank/DDBJ databases">
        <authorList>
            <consortium name="Pathogen Informatics"/>
        </authorList>
    </citation>
    <scope>NUCLEOTIDE SEQUENCE [LARGE SCALE GENOMIC DNA]</scope>
    <source>
        <strain evidence="5 6">3012STDY6756504</strain>
    </source>
</reference>
<evidence type="ECO:0000313" key="6">
    <source>
        <dbReference type="Proteomes" id="UP000290439"/>
    </source>
</evidence>
<accession>A0A4U8VYH3</accession>
<proteinExistence type="predicted"/>
<dbReference type="SFLD" id="SFLDG00358">
    <property type="entry name" value="Main_(cytGST)"/>
    <property type="match status" value="1"/>
</dbReference>
<dbReference type="InterPro" id="IPR004045">
    <property type="entry name" value="Glutathione_S-Trfase_N"/>
</dbReference>
<dbReference type="EMBL" id="LR215973">
    <property type="protein sequence ID" value="VFA97775.1"/>
    <property type="molecule type" value="Genomic_DNA"/>
</dbReference>
<evidence type="ECO:0000259" key="4">
    <source>
        <dbReference type="PROSITE" id="PS50405"/>
    </source>
</evidence>
<keyword evidence="2 5" id="KW-0808">Transferase</keyword>
<dbReference type="Pfam" id="PF13410">
    <property type="entry name" value="GST_C_2"/>
    <property type="match status" value="1"/>
</dbReference>
<dbReference type="Pfam" id="PF13409">
    <property type="entry name" value="GST_N_2"/>
    <property type="match status" value="1"/>
</dbReference>
<dbReference type="PANTHER" id="PTHR43900:SF3">
    <property type="entry name" value="GLUTATHIONE S-TRANSFERASE RHO"/>
    <property type="match status" value="1"/>
</dbReference>
<dbReference type="EC" id="2.5.1.18" evidence="1"/>
<dbReference type="RefSeq" id="WP_130916576.1">
    <property type="nucleotide sequence ID" value="NZ_JADLPK010000002.1"/>
</dbReference>